<evidence type="ECO:0000313" key="1">
    <source>
        <dbReference type="EMBL" id="VDN23582.1"/>
    </source>
</evidence>
<evidence type="ECO:0000313" key="3">
    <source>
        <dbReference type="WBParaSite" id="GPUH_0001412701-mRNA-1"/>
    </source>
</evidence>
<proteinExistence type="predicted"/>
<name>A0A183DZH1_9BILA</name>
<dbReference type="AlphaFoldDB" id="A0A183DZH1"/>
<keyword evidence="2" id="KW-1185">Reference proteome</keyword>
<sequence length="89" mass="10356">MKKLRLLPDERCTTELHTLSPFIVLERGKYKIHRSKKQFTEGRSFFFLRYVICDIRQKKKYCSADRRNADSAVLKRGAILAGTFCSGIV</sequence>
<reference evidence="1 2" key="2">
    <citation type="submission" date="2018-11" db="EMBL/GenBank/DDBJ databases">
        <authorList>
            <consortium name="Pathogen Informatics"/>
        </authorList>
    </citation>
    <scope>NUCLEOTIDE SEQUENCE [LARGE SCALE GENOMIC DNA]</scope>
</reference>
<organism evidence="3">
    <name type="scientific">Gongylonema pulchrum</name>
    <dbReference type="NCBI Taxonomy" id="637853"/>
    <lineage>
        <taxon>Eukaryota</taxon>
        <taxon>Metazoa</taxon>
        <taxon>Ecdysozoa</taxon>
        <taxon>Nematoda</taxon>
        <taxon>Chromadorea</taxon>
        <taxon>Rhabditida</taxon>
        <taxon>Spirurina</taxon>
        <taxon>Spiruromorpha</taxon>
        <taxon>Spiruroidea</taxon>
        <taxon>Gongylonematidae</taxon>
        <taxon>Gongylonema</taxon>
    </lineage>
</organism>
<evidence type="ECO:0000313" key="2">
    <source>
        <dbReference type="Proteomes" id="UP000271098"/>
    </source>
</evidence>
<dbReference type="Proteomes" id="UP000271098">
    <property type="component" value="Unassembled WGS sequence"/>
</dbReference>
<dbReference type="WBParaSite" id="GPUH_0001412701-mRNA-1">
    <property type="protein sequence ID" value="GPUH_0001412701-mRNA-1"/>
    <property type="gene ID" value="GPUH_0001412701"/>
</dbReference>
<reference evidence="3" key="1">
    <citation type="submission" date="2016-06" db="UniProtKB">
        <authorList>
            <consortium name="WormBaseParasite"/>
        </authorList>
    </citation>
    <scope>IDENTIFICATION</scope>
</reference>
<accession>A0A183DZH1</accession>
<dbReference type="EMBL" id="UYRT01080900">
    <property type="protein sequence ID" value="VDN23582.1"/>
    <property type="molecule type" value="Genomic_DNA"/>
</dbReference>
<protein>
    <submittedName>
        <fullName evidence="3">AraC family transcriptional regulator</fullName>
    </submittedName>
</protein>
<gene>
    <name evidence="1" type="ORF">GPUH_LOCUS14112</name>
</gene>
<dbReference type="OrthoDB" id="5816030at2759"/>